<gene>
    <name evidence="1" type="ORF">FJR03_05850</name>
</gene>
<dbReference type="RefSeq" id="WP_193112605.1">
    <property type="nucleotide sequence ID" value="NZ_CP041165.1"/>
</dbReference>
<accession>A0A7M1AV45</accession>
<dbReference type="AlphaFoldDB" id="A0A7M1AV45"/>
<dbReference type="EMBL" id="CP041165">
    <property type="protein sequence ID" value="QOP41290.1"/>
    <property type="molecule type" value="Genomic_DNA"/>
</dbReference>
<evidence type="ECO:0000313" key="2">
    <source>
        <dbReference type="Proteomes" id="UP000593910"/>
    </source>
</evidence>
<name>A0A7M1AV45_9BACT</name>
<proteinExistence type="predicted"/>
<dbReference type="Proteomes" id="UP000593910">
    <property type="component" value="Chromosome"/>
</dbReference>
<reference evidence="1 2" key="1">
    <citation type="submission" date="2019-06" db="EMBL/GenBank/DDBJ databases">
        <title>Sulfurimonas gotlandica sp. nov., a chemoautotrophic and psychrotolerant epsilonproteobacterium isolated from a pelagic redoxcline, and an emended description of the genus Sulfurimonas.</title>
        <authorList>
            <person name="Wang S."/>
            <person name="Jiang L."/>
            <person name="Shao Z."/>
        </authorList>
    </citation>
    <scope>NUCLEOTIDE SEQUENCE [LARGE SCALE GENOMIC DNA]</scope>
    <source>
        <strain evidence="1 2">B2</strain>
    </source>
</reference>
<sequence length="336" mass="40731">MKKWFIGYLKQHDENHLKYTLIEEIDNKDFREKIKRVYDYEYLENLFLFIIKNFQDFQESIKNLDTDSKNNIDDNINNYYLQHHQIDIQRTFFNLINSYKLSIDHIKHTLSSYEDKEEQHYQFLSKIASFYYDTFAGYKIIENLRNYCQHRSLAPLEIIRDSEGNVKIFITKEALVEDKKIRNKIKSELDSDIPFNFIYLVIEWFEKIQEIYNYYFDLFAEYSKDEAEYLLSYFQPVKKEIDNNNLELYLLAGHDESHIDQYSFLPTEIAIKIINRTKKEDFKNNIEFISTFVKDYIKEQEENENFTKMLKEHGLKLPEFDTITLSAINRYLKGKG</sequence>
<keyword evidence="2" id="KW-1185">Reference proteome</keyword>
<dbReference type="KEGG" id="smax:FJR03_05850"/>
<organism evidence="1 2">
    <name type="scientific">Sulfurimonas marina</name>
    <dbReference type="NCBI Taxonomy" id="2590551"/>
    <lineage>
        <taxon>Bacteria</taxon>
        <taxon>Pseudomonadati</taxon>
        <taxon>Campylobacterota</taxon>
        <taxon>Epsilonproteobacteria</taxon>
        <taxon>Campylobacterales</taxon>
        <taxon>Sulfurimonadaceae</taxon>
        <taxon>Sulfurimonas</taxon>
    </lineage>
</organism>
<protein>
    <submittedName>
        <fullName evidence="1">Uncharacterized protein</fullName>
    </submittedName>
</protein>
<evidence type="ECO:0000313" key="1">
    <source>
        <dbReference type="EMBL" id="QOP41290.1"/>
    </source>
</evidence>